<gene>
    <name evidence="2" type="ORF">AFERRI_10798</name>
    <name evidence="1" type="ORF">AFERRI_80058</name>
</gene>
<dbReference type="AlphaFoldDB" id="A0A060V0A5"/>
<evidence type="ECO:0000313" key="1">
    <source>
        <dbReference type="EMBL" id="CDQ12109.1"/>
    </source>
</evidence>
<proteinExistence type="predicted"/>
<keyword evidence="3" id="KW-1185">Reference proteome</keyword>
<evidence type="ECO:0000313" key="2">
    <source>
        <dbReference type="EMBL" id="SMH64764.1"/>
    </source>
</evidence>
<accession>A0A060V0A5</accession>
<reference evidence="2 3" key="3">
    <citation type="submission" date="2017-03" db="EMBL/GenBank/DDBJ databases">
        <authorList>
            <person name="Regsiter A."/>
            <person name="William W."/>
        </authorList>
    </citation>
    <scope>NUCLEOTIDE SEQUENCE [LARGE SCALE GENOMIC DNA]</scope>
    <source>
        <strain evidence="2">PRJEB5721</strain>
    </source>
</reference>
<protein>
    <submittedName>
        <fullName evidence="1">Uncharacterized protein</fullName>
    </submittedName>
</protein>
<evidence type="ECO:0000313" key="3">
    <source>
        <dbReference type="Proteomes" id="UP000193925"/>
    </source>
</evidence>
<sequence length="91" mass="10163">MRVITQINPGHKEIYDDLFNTPPRERADRLRFLAMLGSLILKGHIPLYGGPSQPLVELAVVHPPGPDPQAAREKEIVQSRMVKRLAAGLME</sequence>
<reference evidence="1" key="2">
    <citation type="submission" date="2014-07" db="EMBL/GenBank/DDBJ databases">
        <title>Initial genome analysis of the psychrotolerant acidophile Acidithiobacillus ferrivorans CF27: insights into iron and sulfur oxidation pathways and into biofilm formation.</title>
        <authorList>
            <person name="Talla E."/>
            <person name="Hedrich S."/>
            <person name="Mangenot S."/>
            <person name="Ji B."/>
            <person name="Johnson D.B."/>
            <person name="Barbe V."/>
            <person name="Bonnefoy V."/>
        </authorList>
    </citation>
    <scope>NUCLEOTIDE SEQUENCE [LARGE SCALE GENOMIC DNA]</scope>
    <source>
        <strain evidence="1">CF27</strain>
    </source>
</reference>
<dbReference type="EMBL" id="LT841305">
    <property type="protein sequence ID" value="SMH64764.1"/>
    <property type="molecule type" value="Genomic_DNA"/>
</dbReference>
<dbReference type="Proteomes" id="UP000193925">
    <property type="component" value="Chromosome AFERRI"/>
</dbReference>
<name>A0A060V0A5_9PROT</name>
<reference evidence="1" key="1">
    <citation type="submission" date="2014-03" db="EMBL/GenBank/DDBJ databases">
        <authorList>
            <person name="Genoscope - CEA"/>
        </authorList>
    </citation>
    <scope>NUCLEOTIDE SEQUENCE [LARGE SCALE GENOMIC DNA]</scope>
    <source>
        <strain evidence="1">CF27</strain>
    </source>
</reference>
<dbReference type="EMBL" id="CCCS020000078">
    <property type="protein sequence ID" value="CDQ12109.1"/>
    <property type="molecule type" value="Genomic_DNA"/>
</dbReference>
<dbReference type="RefSeq" id="WP_035195546.1">
    <property type="nucleotide sequence ID" value="NZ_CCCS020000078.1"/>
</dbReference>
<organism evidence="1">
    <name type="scientific">Acidithiobacillus ferrivorans</name>
    <dbReference type="NCBI Taxonomy" id="160808"/>
    <lineage>
        <taxon>Bacteria</taxon>
        <taxon>Pseudomonadati</taxon>
        <taxon>Pseudomonadota</taxon>
        <taxon>Acidithiobacillia</taxon>
        <taxon>Acidithiobacillales</taxon>
        <taxon>Acidithiobacillaceae</taxon>
        <taxon>Acidithiobacillus</taxon>
    </lineage>
</organism>